<comment type="caution">
    <text evidence="1">The sequence shown here is derived from an EMBL/GenBank/DDBJ whole genome shotgun (WGS) entry which is preliminary data.</text>
</comment>
<evidence type="ECO:0000313" key="1">
    <source>
        <dbReference type="EMBL" id="KAJ9074781.1"/>
    </source>
</evidence>
<sequence length="254" mass="27506">MFQLLCLANLSVVMAIKYNKADVTREILDEDGFLASATRSLKSIPKPFEFKPAPCGNRFAPKGVNGTCYSLEASANTLLPALVMYSGSYEEANKMIDDQTDRIRITAQTNPSCSFIQTDVKALAPAMVGPSSIDITNHHTKKAIKNLILSTGVSTSLLLPIGKFTLDVTREFNRNHMKEKGTSQGLRFRAPVGQTCIPSVVSTFFVCNGFTGDFAIGKLGISAITRIKTVPAMLIPLVNDGTVKASHYGCIDYS</sequence>
<reference evidence="1" key="1">
    <citation type="submission" date="2022-04" db="EMBL/GenBank/DDBJ databases">
        <title>Genome of the entomopathogenic fungus Entomophthora muscae.</title>
        <authorList>
            <person name="Elya C."/>
            <person name="Lovett B.R."/>
            <person name="Lee E."/>
            <person name="Macias A.M."/>
            <person name="Hajek A.E."/>
            <person name="De Bivort B.L."/>
            <person name="Kasson M.T."/>
            <person name="De Fine Licht H.H."/>
            <person name="Stajich J.E."/>
        </authorList>
    </citation>
    <scope>NUCLEOTIDE SEQUENCE</scope>
    <source>
        <strain evidence="1">Berkeley</strain>
    </source>
</reference>
<dbReference type="Proteomes" id="UP001165960">
    <property type="component" value="Unassembled WGS sequence"/>
</dbReference>
<protein>
    <submittedName>
        <fullName evidence="1">Uncharacterized protein</fullName>
    </submittedName>
</protein>
<evidence type="ECO:0000313" key="2">
    <source>
        <dbReference type="Proteomes" id="UP001165960"/>
    </source>
</evidence>
<proteinExistence type="predicted"/>
<dbReference type="EMBL" id="QTSX02002847">
    <property type="protein sequence ID" value="KAJ9074781.1"/>
    <property type="molecule type" value="Genomic_DNA"/>
</dbReference>
<gene>
    <name evidence="1" type="ORF">DSO57_1003059</name>
</gene>
<accession>A0ACC2TJW5</accession>
<keyword evidence="2" id="KW-1185">Reference proteome</keyword>
<organism evidence="1 2">
    <name type="scientific">Entomophthora muscae</name>
    <dbReference type="NCBI Taxonomy" id="34485"/>
    <lineage>
        <taxon>Eukaryota</taxon>
        <taxon>Fungi</taxon>
        <taxon>Fungi incertae sedis</taxon>
        <taxon>Zoopagomycota</taxon>
        <taxon>Entomophthoromycotina</taxon>
        <taxon>Entomophthoromycetes</taxon>
        <taxon>Entomophthorales</taxon>
        <taxon>Entomophthoraceae</taxon>
        <taxon>Entomophthora</taxon>
    </lineage>
</organism>
<name>A0ACC2TJW5_9FUNG</name>